<protein>
    <submittedName>
        <fullName evidence="1">Uncharacterized protein</fullName>
    </submittedName>
</protein>
<gene>
    <name evidence="1" type="ORF">DC3_53240</name>
</gene>
<accession>A0A511NA31</accession>
<dbReference type="EMBL" id="BJXB01000040">
    <property type="protein sequence ID" value="GEM49689.1"/>
    <property type="molecule type" value="Genomic_DNA"/>
</dbReference>
<evidence type="ECO:0000313" key="2">
    <source>
        <dbReference type="Proteomes" id="UP000321306"/>
    </source>
</evidence>
<name>A0A511NA31_DEIC1</name>
<dbReference type="Proteomes" id="UP000321306">
    <property type="component" value="Unassembled WGS sequence"/>
</dbReference>
<comment type="caution">
    <text evidence="1">The sequence shown here is derived from an EMBL/GenBank/DDBJ whole genome shotgun (WGS) entry which is preliminary data.</text>
</comment>
<reference evidence="1 2" key="1">
    <citation type="submission" date="2019-07" db="EMBL/GenBank/DDBJ databases">
        <title>Whole genome shotgun sequence of Deinococcus cellulosilyticus NBRC 106333.</title>
        <authorList>
            <person name="Hosoyama A."/>
            <person name="Uohara A."/>
            <person name="Ohji S."/>
            <person name="Ichikawa N."/>
        </authorList>
    </citation>
    <scope>NUCLEOTIDE SEQUENCE [LARGE SCALE GENOMIC DNA]</scope>
    <source>
        <strain evidence="1 2">NBRC 106333</strain>
    </source>
</reference>
<dbReference type="AlphaFoldDB" id="A0A511NA31"/>
<sequence>MLTVGNVERLIFVYNTDARFLSRLGSWSQAAFVPDRHPCKLYAMTHGILGRDAQWRAFVSSLPFPSRFLCRDTFTRKYGSTEAPNVYMIHKGQLKLLIPREEINACTSTEELQGVVIRKLLS</sequence>
<evidence type="ECO:0000313" key="1">
    <source>
        <dbReference type="EMBL" id="GEM49689.1"/>
    </source>
</evidence>
<organism evidence="1 2">
    <name type="scientific">Deinococcus cellulosilyticus (strain DSM 18568 / NBRC 106333 / KACC 11606 / 5516J-15)</name>
    <dbReference type="NCBI Taxonomy" id="1223518"/>
    <lineage>
        <taxon>Bacteria</taxon>
        <taxon>Thermotogati</taxon>
        <taxon>Deinococcota</taxon>
        <taxon>Deinococci</taxon>
        <taxon>Deinococcales</taxon>
        <taxon>Deinococcaceae</taxon>
        <taxon>Deinococcus</taxon>
    </lineage>
</organism>
<proteinExistence type="predicted"/>
<keyword evidence="2" id="KW-1185">Reference proteome</keyword>